<keyword evidence="3" id="KW-1185">Reference proteome</keyword>
<sequence>MARKSTQESKVLISSSETATDEDLAEKKKRVTSSNSRGKKQKSLSNSMKPPLASIAKNKGPSTSSLGKRKEKLSSEETVTEDLIEKKQASNFVTENLIEKKQASNSLKNEDLIEKQQASSSLKEEKELKTKSNKRGRPAGDSWKINWIMRPTTRASNGRIDKSYIHKVEPIICRSVKEVERYESHGILPSRYKNTNAKDKTIEKSGGKEQTKEKDAKKKGKEPHIEDH</sequence>
<reference evidence="2 3" key="1">
    <citation type="submission" date="2024-01" db="EMBL/GenBank/DDBJ databases">
        <title>The genomes of 5 underutilized Papilionoideae crops provide insights into root nodulation and disease resistanc.</title>
        <authorList>
            <person name="Jiang F."/>
        </authorList>
    </citation>
    <scope>NUCLEOTIDE SEQUENCE [LARGE SCALE GENOMIC DNA]</scope>
    <source>
        <strain evidence="2">LVBAO_FW01</strain>
        <tissue evidence="2">Leaves</tissue>
    </source>
</reference>
<feature type="region of interest" description="Disordered" evidence="1">
    <location>
        <begin position="183"/>
        <end position="228"/>
    </location>
</feature>
<feature type="compositionally biased region" description="Basic residues" evidence="1">
    <location>
        <begin position="27"/>
        <end position="42"/>
    </location>
</feature>
<evidence type="ECO:0000313" key="3">
    <source>
        <dbReference type="Proteomes" id="UP001367508"/>
    </source>
</evidence>
<organism evidence="2 3">
    <name type="scientific">Canavalia gladiata</name>
    <name type="common">Sword bean</name>
    <name type="synonym">Dolichos gladiatus</name>
    <dbReference type="NCBI Taxonomy" id="3824"/>
    <lineage>
        <taxon>Eukaryota</taxon>
        <taxon>Viridiplantae</taxon>
        <taxon>Streptophyta</taxon>
        <taxon>Embryophyta</taxon>
        <taxon>Tracheophyta</taxon>
        <taxon>Spermatophyta</taxon>
        <taxon>Magnoliopsida</taxon>
        <taxon>eudicotyledons</taxon>
        <taxon>Gunneridae</taxon>
        <taxon>Pentapetalae</taxon>
        <taxon>rosids</taxon>
        <taxon>fabids</taxon>
        <taxon>Fabales</taxon>
        <taxon>Fabaceae</taxon>
        <taxon>Papilionoideae</taxon>
        <taxon>50 kb inversion clade</taxon>
        <taxon>NPAAA clade</taxon>
        <taxon>indigoferoid/millettioid clade</taxon>
        <taxon>Phaseoleae</taxon>
        <taxon>Canavalia</taxon>
    </lineage>
</organism>
<dbReference type="AlphaFoldDB" id="A0AAN9JT76"/>
<feature type="compositionally biased region" description="Polar residues" evidence="1">
    <location>
        <begin position="8"/>
        <end position="18"/>
    </location>
</feature>
<feature type="compositionally biased region" description="Basic and acidic residues" evidence="1">
    <location>
        <begin position="103"/>
        <end position="114"/>
    </location>
</feature>
<name>A0AAN9JT76_CANGL</name>
<evidence type="ECO:0000313" key="2">
    <source>
        <dbReference type="EMBL" id="KAK7305055.1"/>
    </source>
</evidence>
<feature type="region of interest" description="Disordered" evidence="1">
    <location>
        <begin position="1"/>
        <end position="86"/>
    </location>
</feature>
<gene>
    <name evidence="2" type="ORF">VNO77_42954</name>
</gene>
<protein>
    <submittedName>
        <fullName evidence="2">Uncharacterized protein</fullName>
    </submittedName>
</protein>
<dbReference type="Proteomes" id="UP001367508">
    <property type="component" value="Unassembled WGS sequence"/>
</dbReference>
<feature type="region of interest" description="Disordered" evidence="1">
    <location>
        <begin position="103"/>
        <end position="141"/>
    </location>
</feature>
<comment type="caution">
    <text evidence="2">The sequence shown here is derived from an EMBL/GenBank/DDBJ whole genome shotgun (WGS) entry which is preliminary data.</text>
</comment>
<feature type="compositionally biased region" description="Basic and acidic residues" evidence="1">
    <location>
        <begin position="196"/>
        <end position="228"/>
    </location>
</feature>
<accession>A0AAN9JT76</accession>
<proteinExistence type="predicted"/>
<dbReference type="EMBL" id="JAYMYQ010000011">
    <property type="protein sequence ID" value="KAK7305055.1"/>
    <property type="molecule type" value="Genomic_DNA"/>
</dbReference>
<evidence type="ECO:0000256" key="1">
    <source>
        <dbReference type="SAM" id="MobiDB-lite"/>
    </source>
</evidence>